<dbReference type="PROSITE" id="PS01159">
    <property type="entry name" value="WW_DOMAIN_1"/>
    <property type="match status" value="1"/>
</dbReference>
<reference evidence="2 3" key="1">
    <citation type="submission" date="2023-02" db="EMBL/GenBank/DDBJ databases">
        <title>Encephalitozoon hellem ATCC 50451 complete genome.</title>
        <authorList>
            <person name="Mascarenhas dos Santos A.C."/>
            <person name="Julian A.T."/>
            <person name="Pombert J.-F."/>
        </authorList>
    </citation>
    <scope>NUCLEOTIDE SEQUENCE [LARGE SCALE GENOMIC DNA]</scope>
    <source>
        <strain evidence="2 3">ATCC 50451</strain>
    </source>
</reference>
<dbReference type="CDD" id="cd00201">
    <property type="entry name" value="WW"/>
    <property type="match status" value="2"/>
</dbReference>
<dbReference type="Gene3D" id="2.20.70.10">
    <property type="match status" value="2"/>
</dbReference>
<evidence type="ECO:0000313" key="3">
    <source>
        <dbReference type="Proteomes" id="UP001217963"/>
    </source>
</evidence>
<accession>A0ABY8CMR6</accession>
<dbReference type="PROSITE" id="PS50020">
    <property type="entry name" value="WW_DOMAIN_2"/>
    <property type="match status" value="1"/>
</dbReference>
<organism evidence="2 3">
    <name type="scientific">Encephalitozoon hellem</name>
    <name type="common">Microsporidian parasite</name>
    <dbReference type="NCBI Taxonomy" id="27973"/>
    <lineage>
        <taxon>Eukaryota</taxon>
        <taxon>Fungi</taxon>
        <taxon>Fungi incertae sedis</taxon>
        <taxon>Microsporidia</taxon>
        <taxon>Unikaryonidae</taxon>
        <taxon>Encephalitozoon</taxon>
    </lineage>
</organism>
<dbReference type="SMART" id="SM00456">
    <property type="entry name" value="WW"/>
    <property type="match status" value="2"/>
</dbReference>
<evidence type="ECO:0000259" key="1">
    <source>
        <dbReference type="PROSITE" id="PS50020"/>
    </source>
</evidence>
<feature type="domain" description="WW" evidence="1">
    <location>
        <begin position="66"/>
        <end position="95"/>
    </location>
</feature>
<protein>
    <submittedName>
        <fullName evidence="2">WW domain-containing protein</fullName>
    </submittedName>
</protein>
<gene>
    <name evidence="2" type="ORF">PFJ87_09g00890</name>
</gene>
<dbReference type="InterPro" id="IPR036020">
    <property type="entry name" value="WW_dom_sf"/>
</dbReference>
<dbReference type="Proteomes" id="UP001217963">
    <property type="component" value="Chromosome IX"/>
</dbReference>
<dbReference type="PANTHER" id="PTHR11864">
    <property type="entry name" value="PRE-MRNA-PROCESSING PROTEIN PRP40"/>
    <property type="match status" value="1"/>
</dbReference>
<dbReference type="Pfam" id="PF00397">
    <property type="entry name" value="WW"/>
    <property type="match status" value="1"/>
</dbReference>
<dbReference type="InterPro" id="IPR039726">
    <property type="entry name" value="Prp40-like"/>
</dbReference>
<evidence type="ECO:0000313" key="2">
    <source>
        <dbReference type="EMBL" id="WEL39461.1"/>
    </source>
</evidence>
<dbReference type="SUPFAM" id="SSF51045">
    <property type="entry name" value="WW domain"/>
    <property type="match status" value="2"/>
</dbReference>
<proteinExistence type="predicted"/>
<keyword evidence="3" id="KW-1185">Reference proteome</keyword>
<dbReference type="EMBL" id="CP119070">
    <property type="protein sequence ID" value="WEL39461.1"/>
    <property type="molecule type" value="Genomic_DNA"/>
</dbReference>
<name>A0ABY8CMR6_ENCHE</name>
<sequence>MKGVIRFVFLMMWPTPIEMRATESRLDYEVLVAPDNRTYYYNKKTRMSSFTKPDVLKGSDEEFEVDPWIECKSRRGKTFYHNTITGESRWKRPFERKEGKRMIRGIGIRMKITDKETSRYLLNRLLEQYDVESMKDAFYKLSTEPIFRAVEAGERELLMRRYFEDKERSAKEEEVREQKYYVDEVCKVDVGVSDFFGFNNVFSKHPYYSRIEDKFACYETYVERHMGSTTSRKLEKVFEDLGVSLQTSVEDVIKMKELEGFDRKAILFSFIRYFRRLESEFLSDMKKRKMEILQSASHHKEEFKKLLSRMYSEGSIYYKMKFKNAFHLFKDSEPFLNLLGGIESPKEIYFDFINDLENRLRGHERERGKGISGIDRRAIDKYFETIDEEKEEGEI</sequence>
<dbReference type="PANTHER" id="PTHR11864:SF0">
    <property type="entry name" value="PRP40 PRE-MRNA PROCESSING FACTOR 40 HOMOLOG A (YEAST)"/>
    <property type="match status" value="1"/>
</dbReference>
<dbReference type="InterPro" id="IPR001202">
    <property type="entry name" value="WW_dom"/>
</dbReference>